<feature type="non-terminal residue" evidence="1">
    <location>
        <position position="1"/>
    </location>
</feature>
<dbReference type="InterPro" id="IPR036770">
    <property type="entry name" value="Ankyrin_rpt-contain_sf"/>
</dbReference>
<sequence length="196" mass="22097">MSPKDLVLTDRDGYTALSLAAINGTKEMVKTMVEKNKELVLVCDVHELPVITAAWHENMDMVHYLYWQTPQELLGPDKGKDGATLLTKSIISDLFDIALDLLKRYPTLATSEDYDGRNAITVLARKPSAFHSGRFKTRETKSELLALQVLKIISTQVSKMDDKQLKDAGVYEAVLEATKFGIVEFVYEVMKCNRHM</sequence>
<gene>
    <name evidence="1" type="ORF">FRX31_005992</name>
</gene>
<dbReference type="PANTHER" id="PTHR24121">
    <property type="entry name" value="NO MECHANORECEPTOR POTENTIAL C, ISOFORM D-RELATED"/>
    <property type="match status" value="1"/>
</dbReference>
<organism evidence="1 2">
    <name type="scientific">Thalictrum thalictroides</name>
    <name type="common">Rue-anemone</name>
    <name type="synonym">Anemone thalictroides</name>
    <dbReference type="NCBI Taxonomy" id="46969"/>
    <lineage>
        <taxon>Eukaryota</taxon>
        <taxon>Viridiplantae</taxon>
        <taxon>Streptophyta</taxon>
        <taxon>Embryophyta</taxon>
        <taxon>Tracheophyta</taxon>
        <taxon>Spermatophyta</taxon>
        <taxon>Magnoliopsida</taxon>
        <taxon>Ranunculales</taxon>
        <taxon>Ranunculaceae</taxon>
        <taxon>Thalictroideae</taxon>
        <taxon>Thalictrum</taxon>
    </lineage>
</organism>
<comment type="caution">
    <text evidence="1">The sequence shown here is derived from an EMBL/GenBank/DDBJ whole genome shotgun (WGS) entry which is preliminary data.</text>
</comment>
<dbReference type="Proteomes" id="UP000554482">
    <property type="component" value="Unassembled WGS sequence"/>
</dbReference>
<dbReference type="InterPro" id="IPR002110">
    <property type="entry name" value="Ankyrin_rpt"/>
</dbReference>
<dbReference type="SUPFAM" id="SSF48403">
    <property type="entry name" value="Ankyrin repeat"/>
    <property type="match status" value="1"/>
</dbReference>
<name>A0A7J6X7U3_THATH</name>
<dbReference type="Gene3D" id="1.25.40.20">
    <property type="entry name" value="Ankyrin repeat-containing domain"/>
    <property type="match status" value="1"/>
</dbReference>
<proteinExistence type="predicted"/>
<dbReference type="OrthoDB" id="1921232at2759"/>
<accession>A0A7J6X7U3</accession>
<evidence type="ECO:0000313" key="1">
    <source>
        <dbReference type="EMBL" id="KAF5204422.1"/>
    </source>
</evidence>
<keyword evidence="2" id="KW-1185">Reference proteome</keyword>
<dbReference type="PANTHER" id="PTHR24121:SF16">
    <property type="entry name" value="NON-SPECIFIC SERINE_THREONINE PROTEIN KINASE"/>
    <property type="match status" value="1"/>
</dbReference>
<dbReference type="Pfam" id="PF12796">
    <property type="entry name" value="Ank_2"/>
    <property type="match status" value="1"/>
</dbReference>
<reference evidence="1 2" key="1">
    <citation type="submission" date="2020-06" db="EMBL/GenBank/DDBJ databases">
        <title>Transcriptomic and genomic resources for Thalictrum thalictroides and T. hernandezii: Facilitating candidate gene discovery in an emerging model plant lineage.</title>
        <authorList>
            <person name="Arias T."/>
            <person name="Riano-Pachon D.M."/>
            <person name="Di Stilio V.S."/>
        </authorList>
    </citation>
    <scope>NUCLEOTIDE SEQUENCE [LARGE SCALE GENOMIC DNA]</scope>
    <source>
        <strain evidence="2">cv. WT478/WT964</strain>
        <tissue evidence="1">Leaves</tissue>
    </source>
</reference>
<dbReference type="EMBL" id="JABWDY010005445">
    <property type="protein sequence ID" value="KAF5204422.1"/>
    <property type="molecule type" value="Genomic_DNA"/>
</dbReference>
<protein>
    <submittedName>
        <fullName evidence="1">Ankyrin repeat family protein</fullName>
    </submittedName>
</protein>
<dbReference type="AlphaFoldDB" id="A0A7J6X7U3"/>
<evidence type="ECO:0000313" key="2">
    <source>
        <dbReference type="Proteomes" id="UP000554482"/>
    </source>
</evidence>